<evidence type="ECO:0000256" key="3">
    <source>
        <dbReference type="ARBA" id="ARBA00022692"/>
    </source>
</evidence>
<sequence>MRLLTAGLLLVAPLCAAFYLPGLAPVSFCEEGEESEGCKSLIELFVNRLDSVESVLPYEYDAFDFCQDTEEKRPSENLGQVLFGERIASSPYKSEFNKKNTFYLFNHVDITIMYHSGKDENWPGARLVMARLRPQR</sequence>
<dbReference type="Proteomes" id="UP000233556">
    <property type="component" value="Unassembled WGS sequence"/>
</dbReference>
<dbReference type="PANTHER" id="PTHR10766:SF176">
    <property type="entry name" value="TRANSMEMBRANE 9 SUPERFAMILY MEMBER"/>
    <property type="match status" value="1"/>
</dbReference>
<dbReference type="AlphaFoldDB" id="A0A2I0TF37"/>
<dbReference type="GO" id="GO:0016020">
    <property type="term" value="C:membrane"/>
    <property type="evidence" value="ECO:0007669"/>
    <property type="project" value="UniProtKB-SubCell"/>
</dbReference>
<keyword evidence="5" id="KW-1133">Transmembrane helix</keyword>
<gene>
    <name evidence="8" type="ORF">llap_17271</name>
</gene>
<feature type="chain" id="PRO_5013986652" description="Transmembrane 9 superfamily member" evidence="7">
    <location>
        <begin position="18"/>
        <end position="136"/>
    </location>
</feature>
<dbReference type="Pfam" id="PF02990">
    <property type="entry name" value="EMP70"/>
    <property type="match status" value="1"/>
</dbReference>
<accession>A0A2I0TF37</accession>
<dbReference type="OrthoDB" id="1666796at2759"/>
<proteinExistence type="inferred from homology"/>
<evidence type="ECO:0000256" key="1">
    <source>
        <dbReference type="ARBA" id="ARBA00004141"/>
    </source>
</evidence>
<organism evidence="8 9">
    <name type="scientific">Limosa lapponica baueri</name>
    <dbReference type="NCBI Taxonomy" id="1758121"/>
    <lineage>
        <taxon>Eukaryota</taxon>
        <taxon>Metazoa</taxon>
        <taxon>Chordata</taxon>
        <taxon>Craniata</taxon>
        <taxon>Vertebrata</taxon>
        <taxon>Euteleostomi</taxon>
        <taxon>Archelosauria</taxon>
        <taxon>Archosauria</taxon>
        <taxon>Dinosauria</taxon>
        <taxon>Saurischia</taxon>
        <taxon>Theropoda</taxon>
        <taxon>Coelurosauria</taxon>
        <taxon>Aves</taxon>
        <taxon>Neognathae</taxon>
        <taxon>Neoaves</taxon>
        <taxon>Charadriiformes</taxon>
        <taxon>Scolopacidae</taxon>
        <taxon>Limosa</taxon>
    </lineage>
</organism>
<dbReference type="EMBL" id="KZ511314">
    <property type="protein sequence ID" value="PKU32424.1"/>
    <property type="molecule type" value="Genomic_DNA"/>
</dbReference>
<evidence type="ECO:0000256" key="4">
    <source>
        <dbReference type="ARBA" id="ARBA00022729"/>
    </source>
</evidence>
<comment type="subcellular location">
    <subcellularLocation>
        <location evidence="1">Membrane</location>
        <topology evidence="1">Multi-pass membrane protein</topology>
    </subcellularLocation>
</comment>
<evidence type="ECO:0000256" key="6">
    <source>
        <dbReference type="ARBA" id="ARBA00023136"/>
    </source>
</evidence>
<feature type="signal peptide" evidence="7">
    <location>
        <begin position="1"/>
        <end position="17"/>
    </location>
</feature>
<dbReference type="PANTHER" id="PTHR10766">
    <property type="entry name" value="TRANSMEMBRANE 9 SUPERFAMILY PROTEIN"/>
    <property type="match status" value="1"/>
</dbReference>
<evidence type="ECO:0000313" key="9">
    <source>
        <dbReference type="Proteomes" id="UP000233556"/>
    </source>
</evidence>
<evidence type="ECO:0000256" key="7">
    <source>
        <dbReference type="RuleBase" id="RU363079"/>
    </source>
</evidence>
<evidence type="ECO:0000256" key="5">
    <source>
        <dbReference type="ARBA" id="ARBA00022989"/>
    </source>
</evidence>
<protein>
    <recommendedName>
        <fullName evidence="7">Transmembrane 9 superfamily member</fullName>
    </recommendedName>
</protein>
<reference evidence="9" key="2">
    <citation type="submission" date="2017-12" db="EMBL/GenBank/DDBJ databases">
        <title>Genome sequence of the Bar-tailed Godwit (Limosa lapponica baueri).</title>
        <authorList>
            <person name="Lima N.C.B."/>
            <person name="Parody-Merino A.M."/>
            <person name="Battley P.F."/>
            <person name="Fidler A.E."/>
            <person name="Prosdocimi F."/>
        </authorList>
    </citation>
    <scope>NUCLEOTIDE SEQUENCE [LARGE SCALE GENOMIC DNA]</scope>
</reference>
<keyword evidence="6" id="KW-0472">Membrane</keyword>
<evidence type="ECO:0000256" key="2">
    <source>
        <dbReference type="ARBA" id="ARBA00005227"/>
    </source>
</evidence>
<reference evidence="9" key="1">
    <citation type="submission" date="2017-11" db="EMBL/GenBank/DDBJ databases">
        <authorList>
            <person name="Lima N.C."/>
            <person name="Parody-Merino A.M."/>
            <person name="Battley P.F."/>
            <person name="Fidler A.E."/>
            <person name="Prosdocimi F."/>
        </authorList>
    </citation>
    <scope>NUCLEOTIDE SEQUENCE [LARGE SCALE GENOMIC DNA]</scope>
</reference>
<keyword evidence="4 7" id="KW-0732">Signal</keyword>
<dbReference type="GO" id="GO:0072657">
    <property type="term" value="P:protein localization to membrane"/>
    <property type="evidence" value="ECO:0007669"/>
    <property type="project" value="TreeGrafter"/>
</dbReference>
<evidence type="ECO:0000313" key="8">
    <source>
        <dbReference type="EMBL" id="PKU32424.1"/>
    </source>
</evidence>
<keyword evidence="3 8" id="KW-0812">Transmembrane</keyword>
<name>A0A2I0TF37_LIMLA</name>
<dbReference type="InterPro" id="IPR004240">
    <property type="entry name" value="EMP70"/>
</dbReference>
<comment type="similarity">
    <text evidence="2 7">Belongs to the nonaspanin (TM9SF) (TC 9.A.2) family.</text>
</comment>
<keyword evidence="9" id="KW-1185">Reference proteome</keyword>